<evidence type="ECO:0000313" key="1">
    <source>
        <dbReference type="EMBL" id="AEB99542.1"/>
    </source>
</evidence>
<evidence type="ECO:0000313" key="2">
    <source>
        <dbReference type="Proteomes" id="UP000011124"/>
    </source>
</evidence>
<proteinExistence type="predicted"/>
<organism evidence="1 2">
    <name type="scientific">Selenomonas sputigena (strain ATCC 35185 / DSM 20758 / CCUG 44933 / VPI D19B-28)</name>
    <dbReference type="NCBI Taxonomy" id="546271"/>
    <lineage>
        <taxon>Bacteria</taxon>
        <taxon>Bacillati</taxon>
        <taxon>Bacillota</taxon>
        <taxon>Negativicutes</taxon>
        <taxon>Selenomonadales</taxon>
        <taxon>Selenomonadaceae</taxon>
        <taxon>Selenomonas</taxon>
    </lineage>
</organism>
<accession>F4EYY5</accession>
<dbReference type="EMBL" id="CP002637">
    <property type="protein sequence ID" value="AEB99542.1"/>
    <property type="molecule type" value="Genomic_DNA"/>
</dbReference>
<gene>
    <name evidence="1" type="ordered locus">Selsp_0570</name>
</gene>
<sequence>MDRKDNIYITRRNRTDASIELLNYASEIKRNDVKKSDVILLLPLYAERFPVHNIYTRPKIEILLI</sequence>
<keyword evidence="2" id="KW-1185">Reference proteome</keyword>
<dbReference type="Proteomes" id="UP000011124">
    <property type="component" value="Chromosome"/>
</dbReference>
<reference evidence="1 2" key="1">
    <citation type="submission" date="2011-04" db="EMBL/GenBank/DDBJ databases">
        <title>The complete genome of Selenomonas sputigena DSM 20758.</title>
        <authorList>
            <consortium name="US DOE Joint Genome Institute (JGI-PGF)"/>
            <person name="Lucas S."/>
            <person name="Copeland A."/>
            <person name="Lapidus A."/>
            <person name="Bruce D."/>
            <person name="Goodwin L."/>
            <person name="Pitluck S."/>
            <person name="Peters L."/>
            <person name="Kyrpides N."/>
            <person name="Mavromatis K."/>
            <person name="Ivanova N."/>
            <person name="Ovchinnikova G."/>
            <person name="Teshima H."/>
            <person name="Detter J.C."/>
            <person name="Tapia R."/>
            <person name="Han C."/>
            <person name="Land M."/>
            <person name="Hauser L."/>
            <person name="Markowitz V."/>
            <person name="Cheng J.-F."/>
            <person name="Hugenholtz P."/>
            <person name="Woyke T."/>
            <person name="Wu D."/>
            <person name="Gronow S."/>
            <person name="Wellnitz S."/>
            <person name="Schneider S."/>
            <person name="Klenk H.-P."/>
            <person name="Eisen J.A."/>
        </authorList>
    </citation>
    <scope>NUCLEOTIDE SEQUENCE [LARGE SCALE GENOMIC DNA]</scope>
    <source>
        <strain evidence="2">ATCC 35185 / DSM 20758 / VPI D19B-28</strain>
    </source>
</reference>
<dbReference type="AlphaFoldDB" id="F4EYY5"/>
<protein>
    <submittedName>
        <fullName evidence="1">Uncharacterized protein</fullName>
    </submittedName>
</protein>
<dbReference type="HOGENOM" id="CLU_2847391_0_0_9"/>
<name>F4EYY5_SELS3</name>
<dbReference type="RefSeq" id="WP_013740619.1">
    <property type="nucleotide sequence ID" value="NC_015437.1"/>
</dbReference>
<dbReference type="KEGG" id="ssg:Selsp_0570"/>